<dbReference type="Pfam" id="PF02371">
    <property type="entry name" value="Transposase_20"/>
    <property type="match status" value="1"/>
</dbReference>
<evidence type="ECO:0000259" key="1">
    <source>
        <dbReference type="Pfam" id="PF01548"/>
    </source>
</evidence>
<name>A0A4Q9KHI6_PROTD</name>
<dbReference type="InterPro" id="IPR047650">
    <property type="entry name" value="Transpos_IS110"/>
</dbReference>
<dbReference type="PANTHER" id="PTHR33055:SF16">
    <property type="entry name" value="TRANSPOSASE FOR INSERTION SEQUENCE ELEMENT IS1547"/>
    <property type="match status" value="1"/>
</dbReference>
<dbReference type="OrthoDB" id="4337860at2"/>
<sequence length="399" mass="43115">MTNPQAGIGGVDSHKDTIHVAVITAIGQPVTDREFPTTEGGYRRAVAWLIEHGPLQAVGIEGTSSYGIGITTAVTAAGIRVVEVNRTRPAERRRQGKTDQLDAYRAARSVLTGEASTDPKSASIEPLRALTVARRSAVKAQQAAWRQIGALLVNAPARLRDRYRDLSEAKLVASLTNTRPEQQANPDLADTMHALRALARRHRALGQEITDLEARMAARATSTNPALLAMKGVGPVIGAQLLITAGDNPDRLRSSASFAALCGTAPIPVSSGRTDRHRLSRGGDRQANAALHHIVKVRMSYDPATRAYRDAHLAKGWTTKAVFRALKRAVAREVFQALAGHCAVPDYSDLRPARRAKNLTLTAAAHHLGVWPARVGELELGRRPNNEMATRYRAWLNAA</sequence>
<dbReference type="Pfam" id="PF01548">
    <property type="entry name" value="DEDD_Tnp_IS110"/>
    <property type="match status" value="1"/>
</dbReference>
<protein>
    <submittedName>
        <fullName evidence="3">IS110 family transposase</fullName>
    </submittedName>
</protein>
<keyword evidence="4" id="KW-1185">Reference proteome</keyword>
<dbReference type="GO" id="GO:0003677">
    <property type="term" value="F:DNA binding"/>
    <property type="evidence" value="ECO:0007669"/>
    <property type="project" value="InterPro"/>
</dbReference>
<dbReference type="PANTHER" id="PTHR33055">
    <property type="entry name" value="TRANSPOSASE FOR INSERTION SEQUENCE ELEMENT IS1111A"/>
    <property type="match status" value="1"/>
</dbReference>
<dbReference type="InterPro" id="IPR003346">
    <property type="entry name" value="Transposase_20"/>
</dbReference>
<dbReference type="InterPro" id="IPR002525">
    <property type="entry name" value="Transp_IS110-like_N"/>
</dbReference>
<dbReference type="RefSeq" id="WP_131173178.1">
    <property type="nucleotide sequence ID" value="NZ_FXTL01000035.1"/>
</dbReference>
<gene>
    <name evidence="3" type="ORF">ET996_14005</name>
</gene>
<reference evidence="3 4" key="1">
    <citation type="submission" date="2019-01" db="EMBL/GenBank/DDBJ databases">
        <title>Lactibacter flavus gen. nov., sp. nov., a novel bacterium of the family Propionibacteriaceae isolated from raw milk and dairy products.</title>
        <authorList>
            <person name="Huptas C."/>
            <person name="Wenning M."/>
            <person name="Breitenwieser F."/>
            <person name="Doll E."/>
            <person name="Von Neubeck M."/>
            <person name="Busse H.-J."/>
            <person name="Scherer S."/>
        </authorList>
    </citation>
    <scope>NUCLEOTIDE SEQUENCE [LARGE SCALE GENOMIC DNA]</scope>
    <source>
        <strain evidence="4">DSM 22130 / JCM 15804 / WR061</strain>
    </source>
</reference>
<dbReference type="AlphaFoldDB" id="A0A4Q9KHI6"/>
<evidence type="ECO:0000313" key="4">
    <source>
        <dbReference type="Proteomes" id="UP000291933"/>
    </source>
</evidence>
<organism evidence="3 4">
    <name type="scientific">Propioniciclava tarda</name>
    <dbReference type="NCBI Taxonomy" id="433330"/>
    <lineage>
        <taxon>Bacteria</taxon>
        <taxon>Bacillati</taxon>
        <taxon>Actinomycetota</taxon>
        <taxon>Actinomycetes</taxon>
        <taxon>Propionibacteriales</taxon>
        <taxon>Propionibacteriaceae</taxon>
        <taxon>Propioniciclava</taxon>
    </lineage>
</organism>
<feature type="domain" description="Transposase IS110-like N-terminal" evidence="1">
    <location>
        <begin position="10"/>
        <end position="153"/>
    </location>
</feature>
<comment type="caution">
    <text evidence="3">The sequence shown here is derived from an EMBL/GenBank/DDBJ whole genome shotgun (WGS) entry which is preliminary data.</text>
</comment>
<feature type="domain" description="Transposase IS116/IS110/IS902 C-terminal" evidence="2">
    <location>
        <begin position="226"/>
        <end position="308"/>
    </location>
</feature>
<dbReference type="NCBIfam" id="NF033542">
    <property type="entry name" value="transpos_IS110"/>
    <property type="match status" value="1"/>
</dbReference>
<evidence type="ECO:0000313" key="3">
    <source>
        <dbReference type="EMBL" id="TBT91437.1"/>
    </source>
</evidence>
<dbReference type="Proteomes" id="UP000291933">
    <property type="component" value="Unassembled WGS sequence"/>
</dbReference>
<proteinExistence type="predicted"/>
<dbReference type="GO" id="GO:0004803">
    <property type="term" value="F:transposase activity"/>
    <property type="evidence" value="ECO:0007669"/>
    <property type="project" value="InterPro"/>
</dbReference>
<dbReference type="GO" id="GO:0006313">
    <property type="term" value="P:DNA transposition"/>
    <property type="evidence" value="ECO:0007669"/>
    <property type="project" value="InterPro"/>
</dbReference>
<dbReference type="EMBL" id="SDMR01000034">
    <property type="protein sequence ID" value="TBT91437.1"/>
    <property type="molecule type" value="Genomic_DNA"/>
</dbReference>
<evidence type="ECO:0000259" key="2">
    <source>
        <dbReference type="Pfam" id="PF02371"/>
    </source>
</evidence>
<accession>A0A4Q9KHI6</accession>